<organism evidence="1 2">
    <name type="scientific">Leyella stercorea</name>
    <dbReference type="NCBI Taxonomy" id="363265"/>
    <lineage>
        <taxon>Bacteria</taxon>
        <taxon>Pseudomonadati</taxon>
        <taxon>Bacteroidota</taxon>
        <taxon>Bacteroidia</taxon>
        <taxon>Bacteroidales</taxon>
        <taxon>Prevotellaceae</taxon>
        <taxon>Leyella</taxon>
    </lineage>
</organism>
<protein>
    <submittedName>
        <fullName evidence="1">DUF3791 domain-containing protein</fullName>
    </submittedName>
</protein>
<reference evidence="1 2" key="1">
    <citation type="submission" date="2018-08" db="EMBL/GenBank/DDBJ databases">
        <title>A genome reference for cultivated species of the human gut microbiota.</title>
        <authorList>
            <person name="Zou Y."/>
            <person name="Xue W."/>
            <person name="Luo G."/>
        </authorList>
    </citation>
    <scope>NUCLEOTIDE SEQUENCE [LARGE SCALE GENOMIC DNA]</scope>
    <source>
        <strain evidence="1 2">AF42-9</strain>
    </source>
</reference>
<dbReference type="EMBL" id="QRNO01000021">
    <property type="protein sequence ID" value="RHK51082.1"/>
    <property type="molecule type" value="Genomic_DNA"/>
</dbReference>
<name>A0A415GN68_9BACT</name>
<proteinExistence type="predicted"/>
<accession>A0A415GN68</accession>
<keyword evidence="2" id="KW-1185">Reference proteome</keyword>
<dbReference type="RefSeq" id="WP_118355106.1">
    <property type="nucleotide sequence ID" value="NZ_CATXCZ010000012.1"/>
</dbReference>
<dbReference type="AlphaFoldDB" id="A0A415GN68"/>
<evidence type="ECO:0000313" key="1">
    <source>
        <dbReference type="EMBL" id="RHK51082.1"/>
    </source>
</evidence>
<dbReference type="OrthoDB" id="1080189at2"/>
<evidence type="ECO:0000313" key="2">
    <source>
        <dbReference type="Proteomes" id="UP000286598"/>
    </source>
</evidence>
<sequence>MEANKTILQMKYARIVKLFSEQSGLSLENSLEFFYDSYVYKMVSEGIADMHCRSDGYIAGLLLEEWQKLHPTSCP</sequence>
<comment type="caution">
    <text evidence="1">The sequence shown here is derived from an EMBL/GenBank/DDBJ whole genome shotgun (WGS) entry which is preliminary data.</text>
</comment>
<dbReference type="Proteomes" id="UP000286598">
    <property type="component" value="Unassembled WGS sequence"/>
</dbReference>
<gene>
    <name evidence="1" type="ORF">DW060_05590</name>
</gene>